<evidence type="ECO:0008006" key="4">
    <source>
        <dbReference type="Google" id="ProtNLM"/>
    </source>
</evidence>
<dbReference type="PROSITE" id="PS51257">
    <property type="entry name" value="PROKAR_LIPOPROTEIN"/>
    <property type="match status" value="1"/>
</dbReference>
<feature type="chain" id="PRO_5047062522" description="Lipoprotein" evidence="1">
    <location>
        <begin position="27"/>
        <end position="110"/>
    </location>
</feature>
<gene>
    <name evidence="2" type="ORF">Megvenef_01071</name>
</gene>
<keyword evidence="1" id="KW-0732">Signal</keyword>
<reference evidence="2 3" key="1">
    <citation type="submission" date="2023-03" db="EMBL/GenBank/DDBJ databases">
        <title>Host association and intracellularity evolved multiple times independently in the Rickettsiales.</title>
        <authorList>
            <person name="Castelli M."/>
            <person name="Nardi T."/>
            <person name="Gammuto L."/>
            <person name="Bellinzona G."/>
            <person name="Sabaneyeva E."/>
            <person name="Potekhin A."/>
            <person name="Serra V."/>
            <person name="Petroni G."/>
            <person name="Sassera D."/>
        </authorList>
    </citation>
    <scope>NUCLEOTIDE SEQUENCE [LARGE SCALE GENOMIC DNA]</scope>
    <source>
        <strain evidence="2 3">Sr 2-6</strain>
    </source>
</reference>
<proteinExistence type="predicted"/>
<accession>A0ABU5ND57</accession>
<evidence type="ECO:0000313" key="2">
    <source>
        <dbReference type="EMBL" id="MEA0971099.1"/>
    </source>
</evidence>
<evidence type="ECO:0000256" key="1">
    <source>
        <dbReference type="SAM" id="SignalP"/>
    </source>
</evidence>
<evidence type="ECO:0000313" key="3">
    <source>
        <dbReference type="Proteomes" id="UP001291687"/>
    </source>
</evidence>
<sequence>MKPDSTRSKRGIASVLILMSCLSSCAVYSTGFNCADSKGARCVMLSEVDRRVDSGEIETVYLDKKCKGKACNKEINNVPKKALNQTHKVKIIDTEDHLNEYQDGDDLYLE</sequence>
<organism evidence="2 3">
    <name type="scientific">Candidatus Megaera venefica</name>
    <dbReference type="NCBI Taxonomy" id="2055910"/>
    <lineage>
        <taxon>Bacteria</taxon>
        <taxon>Pseudomonadati</taxon>
        <taxon>Pseudomonadota</taxon>
        <taxon>Alphaproteobacteria</taxon>
        <taxon>Rickettsiales</taxon>
        <taxon>Rickettsiaceae</taxon>
        <taxon>Candidatus Megaera</taxon>
    </lineage>
</organism>
<dbReference type="Proteomes" id="UP001291687">
    <property type="component" value="Unassembled WGS sequence"/>
</dbReference>
<feature type="signal peptide" evidence="1">
    <location>
        <begin position="1"/>
        <end position="26"/>
    </location>
</feature>
<dbReference type="EMBL" id="JARJFB010000080">
    <property type="protein sequence ID" value="MEA0971099.1"/>
    <property type="molecule type" value="Genomic_DNA"/>
</dbReference>
<comment type="caution">
    <text evidence="2">The sequence shown here is derived from an EMBL/GenBank/DDBJ whole genome shotgun (WGS) entry which is preliminary data.</text>
</comment>
<keyword evidence="3" id="KW-1185">Reference proteome</keyword>
<name>A0ABU5ND57_9RICK</name>
<protein>
    <recommendedName>
        <fullName evidence="4">Lipoprotein</fullName>
    </recommendedName>
</protein>